<evidence type="ECO:0000313" key="5">
    <source>
        <dbReference type="Proteomes" id="UP000694381"/>
    </source>
</evidence>
<dbReference type="PANTHER" id="PTHR14112">
    <property type="entry name" value="SYNOVIAL SARCOMA, X MEMBER"/>
    <property type="match status" value="1"/>
</dbReference>
<feature type="domain" description="KRAB" evidence="2">
    <location>
        <begin position="32"/>
        <end position="102"/>
    </location>
</feature>
<dbReference type="Gene3D" id="6.10.140.140">
    <property type="match status" value="1"/>
</dbReference>
<dbReference type="OMA" id="CGHESQG"/>
<sequence>VVIFKIIISSAMDKNNSPKSCRENLKPEKISKSFQDISKYFSKEEWLKLTKWQKSAYVYMKRNYIRMSSLGVTVNLPVFMRGKEQAGESLLSDSKEGHGHESEGQSRSQVNPQRHRLCEGKKTVIYEELSDSEED</sequence>
<dbReference type="InterPro" id="IPR036051">
    <property type="entry name" value="KRAB_dom_sf"/>
</dbReference>
<dbReference type="PROSITE" id="PS50805">
    <property type="entry name" value="KRAB"/>
    <property type="match status" value="1"/>
</dbReference>
<evidence type="ECO:0000313" key="4">
    <source>
        <dbReference type="Ensembl" id="ENSNGAP00000019053.1"/>
    </source>
</evidence>
<protein>
    <submittedName>
        <fullName evidence="4">Protein SSXA1-like</fullName>
    </submittedName>
</protein>
<dbReference type="InterPro" id="IPR003655">
    <property type="entry name" value="aKRAB"/>
</dbReference>
<reference evidence="4" key="1">
    <citation type="submission" date="2025-08" db="UniProtKB">
        <authorList>
            <consortium name="Ensembl"/>
        </authorList>
    </citation>
    <scope>IDENTIFICATION</scope>
</reference>
<evidence type="ECO:0000256" key="1">
    <source>
        <dbReference type="SAM" id="MobiDB-lite"/>
    </source>
</evidence>
<feature type="region of interest" description="Disordered" evidence="1">
    <location>
        <begin position="87"/>
        <end position="116"/>
    </location>
</feature>
<dbReference type="PANTHER" id="PTHR14112:SF28">
    <property type="entry name" value="GENE, 21876-RELATED"/>
    <property type="match status" value="1"/>
</dbReference>
<dbReference type="GO" id="GO:0005634">
    <property type="term" value="C:nucleus"/>
    <property type="evidence" value="ECO:0007669"/>
    <property type="project" value="TreeGrafter"/>
</dbReference>
<dbReference type="Ensembl" id="ENSNGAT00000024711.1">
    <property type="protein sequence ID" value="ENSNGAP00000019053.1"/>
    <property type="gene ID" value="ENSNGAG00000018992.1"/>
</dbReference>
<name>A0A8C6RIQ1_NANGA</name>
<dbReference type="AlphaFoldDB" id="A0A8C6RIQ1"/>
<gene>
    <name evidence="4" type="primary">LOC103741689</name>
</gene>
<feature type="compositionally biased region" description="Basic and acidic residues" evidence="1">
    <location>
        <begin position="93"/>
        <end position="104"/>
    </location>
</feature>
<evidence type="ECO:0000259" key="2">
    <source>
        <dbReference type="PROSITE" id="PS50805"/>
    </source>
</evidence>
<accession>A0A8C6RIQ1</accession>
<dbReference type="GO" id="GO:0006355">
    <property type="term" value="P:regulation of DNA-templated transcription"/>
    <property type="evidence" value="ECO:0007669"/>
    <property type="project" value="InterPro"/>
</dbReference>
<dbReference type="SUPFAM" id="SSF109640">
    <property type="entry name" value="KRAB domain (Kruppel-associated box)"/>
    <property type="match status" value="1"/>
</dbReference>
<reference evidence="4" key="2">
    <citation type="submission" date="2025-09" db="UniProtKB">
        <authorList>
            <consortium name="Ensembl"/>
        </authorList>
    </citation>
    <scope>IDENTIFICATION</scope>
</reference>
<feature type="domain" description="KRAB-related" evidence="3">
    <location>
        <begin position="29"/>
        <end position="92"/>
    </location>
</feature>
<dbReference type="InterPro" id="IPR001909">
    <property type="entry name" value="KRAB"/>
</dbReference>
<dbReference type="PROSITE" id="PS50806">
    <property type="entry name" value="KRAB_RELATED"/>
    <property type="match status" value="1"/>
</dbReference>
<proteinExistence type="predicted"/>
<keyword evidence="5" id="KW-1185">Reference proteome</keyword>
<evidence type="ECO:0000259" key="3">
    <source>
        <dbReference type="PROSITE" id="PS50806"/>
    </source>
</evidence>
<organism evidence="4 5">
    <name type="scientific">Nannospalax galili</name>
    <name type="common">Northern Israeli blind subterranean mole rat</name>
    <name type="synonym">Spalax galili</name>
    <dbReference type="NCBI Taxonomy" id="1026970"/>
    <lineage>
        <taxon>Eukaryota</taxon>
        <taxon>Metazoa</taxon>
        <taxon>Chordata</taxon>
        <taxon>Craniata</taxon>
        <taxon>Vertebrata</taxon>
        <taxon>Euteleostomi</taxon>
        <taxon>Mammalia</taxon>
        <taxon>Eutheria</taxon>
        <taxon>Euarchontoglires</taxon>
        <taxon>Glires</taxon>
        <taxon>Rodentia</taxon>
        <taxon>Myomorpha</taxon>
        <taxon>Muroidea</taxon>
        <taxon>Spalacidae</taxon>
        <taxon>Spalacinae</taxon>
        <taxon>Nannospalax</taxon>
    </lineage>
</organism>
<dbReference type="GeneTree" id="ENSGT00390000012484"/>
<dbReference type="Pfam" id="PF01352">
    <property type="entry name" value="KRAB"/>
    <property type="match status" value="1"/>
</dbReference>
<dbReference type="Proteomes" id="UP000694381">
    <property type="component" value="Unassembled WGS sequence"/>
</dbReference>
<dbReference type="SMART" id="SM00349">
    <property type="entry name" value="KRAB"/>
    <property type="match status" value="1"/>
</dbReference>